<evidence type="ECO:0000256" key="5">
    <source>
        <dbReference type="SAM" id="MobiDB-lite"/>
    </source>
</evidence>
<dbReference type="InterPro" id="IPR006944">
    <property type="entry name" value="Phage/GTA_portal"/>
</dbReference>
<dbReference type="KEGG" id="vg:55814457"/>
<keyword evidence="3" id="KW-1162">Viral penetration into host cytoplasm</keyword>
<proteinExistence type="predicted"/>
<dbReference type="InterPro" id="IPR020476">
    <property type="entry name" value="Nudix_hydrolase"/>
</dbReference>
<feature type="compositionally biased region" description="Pro residues" evidence="5">
    <location>
        <begin position="482"/>
        <end position="496"/>
    </location>
</feature>
<dbReference type="PROSITE" id="PS51462">
    <property type="entry name" value="NUDIX"/>
    <property type="match status" value="1"/>
</dbReference>
<dbReference type="CDD" id="cd02883">
    <property type="entry name" value="NUDIX_Hydrolase"/>
    <property type="match status" value="1"/>
</dbReference>
<dbReference type="Proteomes" id="UP000427282">
    <property type="component" value="Segment"/>
</dbReference>
<organism evidence="7 8">
    <name type="scientific">Arthrobacter phage Mufasa8</name>
    <dbReference type="NCBI Taxonomy" id="2656526"/>
    <lineage>
        <taxon>Viruses</taxon>
        <taxon>Duplodnaviria</taxon>
        <taxon>Heunggongvirae</taxon>
        <taxon>Uroviricota</taxon>
        <taxon>Caudoviricetes</taxon>
        <taxon>Mufasoctovirus</taxon>
        <taxon>Mufasoctovirus mufasa8</taxon>
    </lineage>
</organism>
<name>A0A649VP43_9CAUD</name>
<evidence type="ECO:0000256" key="4">
    <source>
        <dbReference type="ARBA" id="ARBA00023219"/>
    </source>
</evidence>
<evidence type="ECO:0000256" key="3">
    <source>
        <dbReference type="ARBA" id="ARBA00023009"/>
    </source>
</evidence>
<dbReference type="PANTHER" id="PTHR43736:SF1">
    <property type="entry name" value="DIHYDRONEOPTERIN TRIPHOSPHATE DIPHOSPHATASE"/>
    <property type="match status" value="1"/>
</dbReference>
<dbReference type="SUPFAM" id="SSF55811">
    <property type="entry name" value="Nudix"/>
    <property type="match status" value="1"/>
</dbReference>
<dbReference type="EMBL" id="MN586027">
    <property type="protein sequence ID" value="QGJ93453.1"/>
    <property type="molecule type" value="Genomic_DNA"/>
</dbReference>
<gene>
    <name evidence="7" type="primary">3</name>
    <name evidence="7" type="ORF">SEA_MUFASA8_3</name>
</gene>
<dbReference type="GO" id="GO:0016787">
    <property type="term" value="F:hydrolase activity"/>
    <property type="evidence" value="ECO:0007669"/>
    <property type="project" value="UniProtKB-KW"/>
</dbReference>
<reference evidence="7 8" key="1">
    <citation type="submission" date="2019-10" db="EMBL/GenBank/DDBJ databases">
        <authorList>
            <person name="Garlena R.A."/>
            <person name="Russell D.A."/>
            <person name="Pope W.H."/>
            <person name="Jacobs-Sera D."/>
            <person name="Hatfull G.F."/>
        </authorList>
    </citation>
    <scope>NUCLEOTIDE SEQUENCE [LARGE SCALE GENOMIC DNA]</scope>
</reference>
<dbReference type="Pfam" id="PF04860">
    <property type="entry name" value="Phage_portal"/>
    <property type="match status" value="1"/>
</dbReference>
<keyword evidence="2" id="KW-0118">Viral capsid assembly</keyword>
<dbReference type="PRINTS" id="PR00502">
    <property type="entry name" value="NUDIXFAMILY"/>
</dbReference>
<evidence type="ECO:0000313" key="7">
    <source>
        <dbReference type="EMBL" id="QGJ93453.1"/>
    </source>
</evidence>
<keyword evidence="1" id="KW-0378">Hydrolase</keyword>
<dbReference type="GeneID" id="55814457"/>
<dbReference type="Pfam" id="PF00293">
    <property type="entry name" value="NUDIX"/>
    <property type="match status" value="1"/>
</dbReference>
<accession>A0A649VP43</accession>
<sequence>MGWMERVGLRKAAGTSVEVAAQAGVHQGMTGQRNSPLLPLSPLDPMGITPRQWDMRGGYNTRTAADRDGRMAFSALKEITDSYDVAAMCIARRINDIRSLPWNIVPAEGHDTNAEESIKFARKVMAKPDRVNPFSSWLSMYLEDVLRYDAGTLFKRRDRAGRIYGLEVVSGPTMAPILDGWGRRPVGDAPAFAQYLQGSVVQWFKSDEIIYQPFRPQPDSPYGVAPLESVLLPANTDLRFQMHFLNYFTQGTVPEGFIVLPEDASNATQLTEFQELYDAWFFGNEAKKRGMRVLPNKSEVIQTKNATFDITFPMFLLKKVCAAYGVTPASLGFTDDVNRSTGESQADVDFRVGTLPMVKHLQGIFTAHLQEDYGLPVEFQFDVARDSEDKVSTAKADEIHIRNGVVSIDEVRELRYGKPVNTEKPTQRFIVAQGVGVVPLSELSAMAGPTDIETHGPDPDAPAPTKLPGAAGGEEAAITPAGPVPAPLASPEPPAQLAPTVEQGASVPPPAGEPIQKGIIDDFADAVLTTYAALRSEGVEVAGVAVKAEDTGRALMIQRYLDPEDPAAGKWEFPGGHVEPGETPQDAAAREWTEETGLPFPTDGEWVTSWDNGTYRGHLYKIAEEASIPINTGDGEDGETLAWFLPDDLPGWSALREELADNLPEEELAKAARRELTQWRTNTRTRMKRGQQVRRFNGAQYLPDEVVDSLFSIISKAKTDDDVNVAFDAAMAAAGGGFPKALTPPSWRDEPPVRTPHHDIDLPLTDHYAPVVQKALPELLDDVDLAGIVEDMVAGRPLNGPAAALLGASRTEKLESAFMPMWQDAYRAGQAVGKIQLGIDISALNGWSPGEVYDPLPTSLSWMDALLQAGIELKGIESTALTKLGQLITDGVRDGHSVDKLARLLNEYLSDPKRAELIAHTETARMATLGALDSYRQAGVTQWNLVVSAGVCETCLAVQANNPHRIGSGPMPPIHPRCRCAMAPVETTIKNPFEQGGTDG</sequence>
<dbReference type="InterPro" id="IPR015797">
    <property type="entry name" value="NUDIX_hydrolase-like_dom_sf"/>
</dbReference>
<protein>
    <submittedName>
        <fullName evidence="7">Portal protein</fullName>
    </submittedName>
</protein>
<dbReference type="PANTHER" id="PTHR43736">
    <property type="entry name" value="ADP-RIBOSE PYROPHOSPHATASE"/>
    <property type="match status" value="1"/>
</dbReference>
<keyword evidence="3" id="KW-1171">Viral genome ejection through host cell envelope</keyword>
<keyword evidence="3" id="KW-1160">Virus entry into host cell</keyword>
<evidence type="ECO:0000256" key="2">
    <source>
        <dbReference type="ARBA" id="ARBA00022950"/>
    </source>
</evidence>
<dbReference type="Gene3D" id="3.90.79.10">
    <property type="entry name" value="Nucleoside Triphosphate Pyrophosphohydrolase"/>
    <property type="match status" value="1"/>
</dbReference>
<dbReference type="InterPro" id="IPR000086">
    <property type="entry name" value="NUDIX_hydrolase_dom"/>
</dbReference>
<keyword evidence="2" id="KW-1188">Viral release from host cell</keyword>
<feature type="region of interest" description="Disordered" evidence="5">
    <location>
        <begin position="448"/>
        <end position="514"/>
    </location>
</feature>
<keyword evidence="4" id="KW-0231">Viral genome packaging</keyword>
<dbReference type="RefSeq" id="YP_009885083.1">
    <property type="nucleotide sequence ID" value="NC_049478.1"/>
</dbReference>
<evidence type="ECO:0000256" key="1">
    <source>
        <dbReference type="ARBA" id="ARBA00022801"/>
    </source>
</evidence>
<evidence type="ECO:0000259" key="6">
    <source>
        <dbReference type="PROSITE" id="PS51462"/>
    </source>
</evidence>
<keyword evidence="8" id="KW-1185">Reference proteome</keyword>
<evidence type="ECO:0000313" key="8">
    <source>
        <dbReference type="Proteomes" id="UP000427282"/>
    </source>
</evidence>
<feature type="domain" description="Nudix hydrolase" evidence="6">
    <location>
        <begin position="537"/>
        <end position="668"/>
    </location>
</feature>